<proteinExistence type="inferred from homology"/>
<protein>
    <recommendedName>
        <fullName evidence="2">Probable vacuolar protein sorting-associated protein 16 homolog</fullName>
    </recommendedName>
</protein>
<dbReference type="InterPro" id="IPR016534">
    <property type="entry name" value="VPS16"/>
</dbReference>
<dbReference type="PANTHER" id="PTHR12811">
    <property type="entry name" value="VACUOLAR PROTEIN SORTING VPS16"/>
    <property type="match status" value="1"/>
</dbReference>
<dbReference type="Pfam" id="PF04841">
    <property type="entry name" value="Vps16_N"/>
    <property type="match status" value="2"/>
</dbReference>
<dbReference type="EMBL" id="OZ004257">
    <property type="protein sequence ID" value="CAK7908117.1"/>
    <property type="molecule type" value="Genomic_DNA"/>
</dbReference>
<evidence type="ECO:0000313" key="5">
    <source>
        <dbReference type="EMBL" id="CAK7908117.1"/>
    </source>
</evidence>
<feature type="domain" description="Vps16 C-terminal" evidence="3">
    <location>
        <begin position="685"/>
        <end position="915"/>
    </location>
</feature>
<name>A0ABP0ECY9_9ASCO</name>
<evidence type="ECO:0000313" key="6">
    <source>
        <dbReference type="Proteomes" id="UP001497600"/>
    </source>
</evidence>
<dbReference type="InterPro" id="IPR006925">
    <property type="entry name" value="Vps16_C"/>
</dbReference>
<organism evidence="5 6">
    <name type="scientific">[Candida] anglica</name>
    <dbReference type="NCBI Taxonomy" id="148631"/>
    <lineage>
        <taxon>Eukaryota</taxon>
        <taxon>Fungi</taxon>
        <taxon>Dikarya</taxon>
        <taxon>Ascomycota</taxon>
        <taxon>Saccharomycotina</taxon>
        <taxon>Pichiomycetes</taxon>
        <taxon>Debaryomycetaceae</taxon>
        <taxon>Kurtzmaniella</taxon>
    </lineage>
</organism>
<dbReference type="Proteomes" id="UP001497600">
    <property type="component" value="Chromosome E"/>
</dbReference>
<dbReference type="Gene3D" id="1.10.150.780">
    <property type="entry name" value="Vps16, C-terminal region"/>
    <property type="match status" value="1"/>
</dbReference>
<feature type="domain" description="Vps16 N-terminal" evidence="4">
    <location>
        <begin position="4"/>
        <end position="127"/>
    </location>
</feature>
<evidence type="ECO:0000256" key="2">
    <source>
        <dbReference type="PIRNR" id="PIRNR007949"/>
    </source>
</evidence>
<keyword evidence="2" id="KW-0653">Protein transport</keyword>
<dbReference type="PIRSF" id="PIRSF007949">
    <property type="entry name" value="VPS16"/>
    <property type="match status" value="1"/>
</dbReference>
<sequence length="934" mass="104736">MSNPSLSWQKLQDVYYSLRPCYEGIKWPLTALHSNYHVKISTHCSLIAVSSKFVPHPAIVDVYSVSGTKFTSVVYNSGPGDHITGYGWKNEDLVVVLNGGKFRYYKEAGGFNEYDVAGGIELTDVSSTPTSTPPPSAVGSNGGSNDGVIVGGAITDLETNTTEEPIDILEVNIWGKFLVLRLRNQFIITDLSTFTNYTIPNVTLAGKILCLSLLKIDEDVDSITLLASYDTSILTLRVDITAQEFEIIDQGLTEGPFTQICASPNSQLVSLYNAKAAKIFVINSKFDRVLLEYDTASEIVPPVQVTWCGNDAIVLSLRDELKLIGPGQKSISFYYDMLESPEEDVDTPVSPYIVPILYTEPDGVKVLTSNKLEFLSLVPECNRNLYLIGSSSPSSILLDCIDKLSQHSPKADTNISLLKSDGTLPAAMNECLQASLEEFQPYWQKKLLRAVSFGKVYCTGYDTSEYLHTVSMLKVLNQIRSSEIGIFITYKQLLSMGWETVISMLLRRNLHYLALRIIELVNEEQYISQVYIHWCCYKITKELNMSDADLFKSIEAKLTGQTGKNLVSVGDISEVAFQEGRVELCKLLINLEPSIAKKISRFVHLGDLELALIKSFQTGAYDLCRLLLLHLQEKLTPSKFFKILNQNESKGLIVDTSENTQSHDSEILYIHGDLIGNFWVGSIGRNNKKLLESYYRMEDKSISDIQSIVKEFSNEKMTQESSGSESESYYSTYKTQLVKFINSSATQKQDAKLYQKELDLLELQKKLSDTYKEDFYSKKSIVSILSKLIEMNQVKPAGKISKDFNVSIEKFWYLVLDIYTKTGQFDRLHSLIVGQESTGSVALPPIGFQPIIERCLAFGAPNKLVSVYIKNSTNVHYTEKIDMFIKNHDLASAAGEAYRFKDIEYLRAILDKSQRDGSVSVVNLVKNYITRLGY</sequence>
<gene>
    <name evidence="5" type="primary">VPS16</name>
    <name evidence="5" type="ORF">CAAN4_E08768</name>
</gene>
<dbReference type="InterPro" id="IPR006926">
    <property type="entry name" value="Vps16_N"/>
</dbReference>
<dbReference type="PANTHER" id="PTHR12811:SF0">
    <property type="entry name" value="VACUOLAR PROTEIN SORTING-ASSOCIATED PROTEIN 16 HOMOLOG"/>
    <property type="match status" value="1"/>
</dbReference>
<reference evidence="5 6" key="1">
    <citation type="submission" date="2024-01" db="EMBL/GenBank/DDBJ databases">
        <authorList>
            <consortium name="Genoscope - CEA"/>
            <person name="William W."/>
        </authorList>
    </citation>
    <scope>NUCLEOTIDE SEQUENCE [LARGE SCALE GENOMIC DNA]</scope>
    <source>
        <strain evidence="5 6">29B2s-10</strain>
    </source>
</reference>
<keyword evidence="6" id="KW-1185">Reference proteome</keyword>
<feature type="domain" description="Vps16 C-terminal" evidence="3">
    <location>
        <begin position="567"/>
        <end position="647"/>
    </location>
</feature>
<comment type="similarity">
    <text evidence="1 2">Belongs to the VPS16 family.</text>
</comment>
<keyword evidence="2" id="KW-0813">Transport</keyword>
<dbReference type="InterPro" id="IPR038132">
    <property type="entry name" value="Vps16_C_sf"/>
</dbReference>
<accession>A0ABP0ECY9</accession>
<evidence type="ECO:0000256" key="1">
    <source>
        <dbReference type="ARBA" id="ARBA00009250"/>
    </source>
</evidence>
<comment type="function">
    <text evidence="2">Essential for vacuolar protein sorting. Required for vacuole biogenesis, stability and to maintain vacuole morphology.</text>
</comment>
<feature type="domain" description="Vps16 N-terminal" evidence="4">
    <location>
        <begin position="255"/>
        <end position="467"/>
    </location>
</feature>
<evidence type="ECO:0000259" key="4">
    <source>
        <dbReference type="Pfam" id="PF04841"/>
    </source>
</evidence>
<dbReference type="Pfam" id="PF04840">
    <property type="entry name" value="Vps16_C"/>
    <property type="match status" value="2"/>
</dbReference>
<evidence type="ECO:0000259" key="3">
    <source>
        <dbReference type="Pfam" id="PF04840"/>
    </source>
</evidence>